<name>A0AAW1S3T3_9CHLO</name>
<proteinExistence type="inferred from homology"/>
<keyword evidence="3" id="KW-0812">Transmembrane</keyword>
<dbReference type="AlphaFoldDB" id="A0AAW1S3T3"/>
<sequence length="604" mass="66321">MVCLSPSTASALINAVIAASSVLLRTQQQVLFSRQTSDLSASSGVRSQLYRRDCSNPWRARLGDLGRSGPTSDNQLVTAPGAETPARKGLAYPPLESGRAEEFVGSFLGLPHRQFIPDWELMPKGRGPGTSAVGTRCVVLALACISLLHGARGQLPEPKYPLKRQDLIAAMPADDNHRALVFASRHWRKGVRTFIANNNPVDPEQVEAGKEFNETWSYYPDDVPLRSLYGGDSRAALVPFLAHTQLQDTYKWLLYGDDDTVWFLEGVMSMLEDLDPDMPYFITDHMWWSNTPGRASHPNRQAPRCLPCNFDKSKFKGLRPPFEAPIGCPCTPQSICEADDRGIFNQYCDIPRAPIATYSMHGGAGGIMSIGMMRAVSLDFMEKCIRSLYSTGGDAFLSICLWQAGYGITDPGYSFYHPEVQMFDPGPEDRMGVMMRLVRALDHRCDETCQHQLDFMMTMHVRSRVFPLLSDAAQFIKAVSGLYDVYIDTKRTHALQAIANAGEMARAAAVAAKAASDSAKEQARVQKEMEELRADASNQNAAAVEEAEVAAKEATADASQKQRRASVQQDAAEAANKEITVAQTTAGVVTGRDDLVDNARRLAA</sequence>
<evidence type="ECO:0000256" key="1">
    <source>
        <dbReference type="ARBA" id="ARBA00004606"/>
    </source>
</evidence>
<comment type="subcellular location">
    <subcellularLocation>
        <location evidence="1">Membrane</location>
        <topology evidence="1">Single-pass type II membrane protein</topology>
    </subcellularLocation>
</comment>
<evidence type="ECO:0000256" key="5">
    <source>
        <dbReference type="ARBA" id="ARBA00022989"/>
    </source>
</evidence>
<evidence type="ECO:0000256" key="4">
    <source>
        <dbReference type="ARBA" id="ARBA00022968"/>
    </source>
</evidence>
<dbReference type="Gene3D" id="3.90.550.50">
    <property type="match status" value="1"/>
</dbReference>
<organism evidence="8 9">
    <name type="scientific">Apatococcus lobatus</name>
    <dbReference type="NCBI Taxonomy" id="904363"/>
    <lineage>
        <taxon>Eukaryota</taxon>
        <taxon>Viridiplantae</taxon>
        <taxon>Chlorophyta</taxon>
        <taxon>core chlorophytes</taxon>
        <taxon>Trebouxiophyceae</taxon>
        <taxon>Chlorellales</taxon>
        <taxon>Chlorellaceae</taxon>
        <taxon>Apatococcus</taxon>
    </lineage>
</organism>
<dbReference type="GO" id="GO:0016020">
    <property type="term" value="C:membrane"/>
    <property type="evidence" value="ECO:0007669"/>
    <property type="project" value="UniProtKB-SubCell"/>
</dbReference>
<feature type="region of interest" description="Disordered" evidence="7">
    <location>
        <begin position="61"/>
        <end position="88"/>
    </location>
</feature>
<keyword evidence="4" id="KW-0735">Signal-anchor</keyword>
<dbReference type="Proteomes" id="UP001438707">
    <property type="component" value="Unassembled WGS sequence"/>
</dbReference>
<keyword evidence="6" id="KW-0472">Membrane</keyword>
<keyword evidence="5" id="KW-1133">Transmembrane helix</keyword>
<comment type="similarity">
    <text evidence="2">Belongs to the glycosyltransferase 31 family. Beta3-Gal-T subfamily.</text>
</comment>
<evidence type="ECO:0000256" key="6">
    <source>
        <dbReference type="ARBA" id="ARBA00023136"/>
    </source>
</evidence>
<feature type="region of interest" description="Disordered" evidence="7">
    <location>
        <begin position="552"/>
        <end position="574"/>
    </location>
</feature>
<evidence type="ECO:0000256" key="3">
    <source>
        <dbReference type="ARBA" id="ARBA00022692"/>
    </source>
</evidence>
<reference evidence="8 9" key="1">
    <citation type="journal article" date="2024" name="Nat. Commun.">
        <title>Phylogenomics reveals the evolutionary origins of lichenization in chlorophyte algae.</title>
        <authorList>
            <person name="Puginier C."/>
            <person name="Libourel C."/>
            <person name="Otte J."/>
            <person name="Skaloud P."/>
            <person name="Haon M."/>
            <person name="Grisel S."/>
            <person name="Petersen M."/>
            <person name="Berrin J.G."/>
            <person name="Delaux P.M."/>
            <person name="Dal Grande F."/>
            <person name="Keller J."/>
        </authorList>
    </citation>
    <scope>NUCLEOTIDE SEQUENCE [LARGE SCALE GENOMIC DNA]</scope>
    <source>
        <strain evidence="8 9">SAG 2145</strain>
    </source>
</reference>
<evidence type="ECO:0000256" key="2">
    <source>
        <dbReference type="ARBA" id="ARBA00006462"/>
    </source>
</evidence>
<evidence type="ECO:0000313" key="9">
    <source>
        <dbReference type="Proteomes" id="UP001438707"/>
    </source>
</evidence>
<accession>A0AAW1S3T3</accession>
<protein>
    <submittedName>
        <fullName evidence="8">Uncharacterized protein</fullName>
    </submittedName>
</protein>
<comment type="caution">
    <text evidence="8">The sequence shown here is derived from an EMBL/GenBank/DDBJ whole genome shotgun (WGS) entry which is preliminary data.</text>
</comment>
<dbReference type="PANTHER" id="PTHR23033:SF50">
    <property type="entry name" value="HEXOSYLTRANSFERASE"/>
    <property type="match status" value="1"/>
</dbReference>
<evidence type="ECO:0000256" key="7">
    <source>
        <dbReference type="SAM" id="MobiDB-lite"/>
    </source>
</evidence>
<dbReference type="EMBL" id="JALJOS010000004">
    <property type="protein sequence ID" value="KAK9840283.1"/>
    <property type="molecule type" value="Genomic_DNA"/>
</dbReference>
<gene>
    <name evidence="8" type="ORF">WJX74_006864</name>
</gene>
<keyword evidence="9" id="KW-1185">Reference proteome</keyword>
<evidence type="ECO:0000313" key="8">
    <source>
        <dbReference type="EMBL" id="KAK9840283.1"/>
    </source>
</evidence>
<dbReference type="PANTHER" id="PTHR23033">
    <property type="entry name" value="BETA1,3-GALACTOSYLTRANSFERASE"/>
    <property type="match status" value="1"/>
</dbReference>
<dbReference type="InterPro" id="IPR026050">
    <property type="entry name" value="C1GALT1/C1GALT1_chp1"/>
</dbReference>